<dbReference type="InterPro" id="IPR036291">
    <property type="entry name" value="NAD(P)-bd_dom_sf"/>
</dbReference>
<dbReference type="RefSeq" id="WP_030193743.1">
    <property type="nucleotide sequence ID" value="NZ_BMNZ01000003.1"/>
</dbReference>
<dbReference type="InterPro" id="IPR003781">
    <property type="entry name" value="CoA-bd"/>
</dbReference>
<comment type="caution">
    <text evidence="2">The sequence shown here is derived from an EMBL/GenBank/DDBJ whole genome shotgun (WGS) entry which is preliminary data.</text>
</comment>
<evidence type="ECO:0000313" key="3">
    <source>
        <dbReference type="Proteomes" id="UP000623461"/>
    </source>
</evidence>
<reference evidence="3" key="1">
    <citation type="journal article" date="2019" name="Int. J. Syst. Evol. Microbiol.">
        <title>The Global Catalogue of Microorganisms (GCM) 10K type strain sequencing project: providing services to taxonomists for standard genome sequencing and annotation.</title>
        <authorList>
            <consortium name="The Broad Institute Genomics Platform"/>
            <consortium name="The Broad Institute Genome Sequencing Center for Infectious Disease"/>
            <person name="Wu L."/>
            <person name="Ma J."/>
        </authorList>
    </citation>
    <scope>NUCLEOTIDE SEQUENCE [LARGE SCALE GENOMIC DNA]</scope>
    <source>
        <strain evidence="3">JCM 1365</strain>
    </source>
</reference>
<protein>
    <recommendedName>
        <fullName evidence="1">CoA-binding domain-containing protein</fullName>
    </recommendedName>
</protein>
<organism evidence="2 3">
    <name type="scientific">Terrabacter tumescens</name>
    <dbReference type="NCBI Taxonomy" id="60443"/>
    <lineage>
        <taxon>Bacteria</taxon>
        <taxon>Bacillati</taxon>
        <taxon>Actinomycetota</taxon>
        <taxon>Actinomycetes</taxon>
        <taxon>Micrococcales</taxon>
        <taxon>Intrasporangiaceae</taxon>
        <taxon>Terrabacter</taxon>
    </lineage>
</organism>
<evidence type="ECO:0000313" key="2">
    <source>
        <dbReference type="EMBL" id="GGM94124.1"/>
    </source>
</evidence>
<name>A0ABQ2HWY7_9MICO</name>
<proteinExistence type="predicted"/>
<accession>A0ABQ2HWY7</accession>
<sequence length="158" mass="16875">MQPIKDAAADFLTRRRIAVTGVSRDAGAHGSNAVYRRLRERGYEVFAVNPNTTEVEGDSAYPDLASIPGGVEAVVVGTRPERAQATMEQCSALGITQVWMHRGPGEGSVSPEAAEWGRSHGITVIAGGCPLMFAPTSDGGHTVMRWLFSLNGNVPRRV</sequence>
<keyword evidence="3" id="KW-1185">Reference proteome</keyword>
<dbReference type="SMART" id="SM00881">
    <property type="entry name" value="CoA_binding"/>
    <property type="match status" value="1"/>
</dbReference>
<dbReference type="PANTHER" id="PTHR33303">
    <property type="entry name" value="CYTOPLASMIC PROTEIN-RELATED"/>
    <property type="match status" value="1"/>
</dbReference>
<dbReference type="SUPFAM" id="SSF51735">
    <property type="entry name" value="NAD(P)-binding Rossmann-fold domains"/>
    <property type="match status" value="1"/>
</dbReference>
<dbReference type="Gene3D" id="3.40.50.720">
    <property type="entry name" value="NAD(P)-binding Rossmann-like Domain"/>
    <property type="match status" value="1"/>
</dbReference>
<feature type="domain" description="CoA-binding" evidence="1">
    <location>
        <begin position="11"/>
        <end position="95"/>
    </location>
</feature>
<dbReference type="Proteomes" id="UP000623461">
    <property type="component" value="Unassembled WGS sequence"/>
</dbReference>
<dbReference type="EMBL" id="BMNZ01000003">
    <property type="protein sequence ID" value="GGM94124.1"/>
    <property type="molecule type" value="Genomic_DNA"/>
</dbReference>
<dbReference type="Pfam" id="PF13380">
    <property type="entry name" value="CoA_binding_2"/>
    <property type="match status" value="1"/>
</dbReference>
<dbReference type="PANTHER" id="PTHR33303:SF2">
    <property type="entry name" value="COA-BINDING DOMAIN-CONTAINING PROTEIN"/>
    <property type="match status" value="1"/>
</dbReference>
<gene>
    <name evidence="2" type="ORF">GCM10009721_20420</name>
</gene>
<evidence type="ECO:0000259" key="1">
    <source>
        <dbReference type="SMART" id="SM00881"/>
    </source>
</evidence>